<dbReference type="InterPro" id="IPR001846">
    <property type="entry name" value="VWF_type-D"/>
</dbReference>
<keyword evidence="1" id="KW-1015">Disulfide bond</keyword>
<feature type="region of interest" description="Disordered" evidence="3">
    <location>
        <begin position="912"/>
        <end position="944"/>
    </location>
</feature>
<organism evidence="7 8">
    <name type="scientific">Sinanodonta woodiana</name>
    <name type="common">Chinese pond mussel</name>
    <name type="synonym">Anodonta woodiana</name>
    <dbReference type="NCBI Taxonomy" id="1069815"/>
    <lineage>
        <taxon>Eukaryota</taxon>
        <taxon>Metazoa</taxon>
        <taxon>Spiralia</taxon>
        <taxon>Lophotrochozoa</taxon>
        <taxon>Mollusca</taxon>
        <taxon>Bivalvia</taxon>
        <taxon>Autobranchia</taxon>
        <taxon>Heteroconchia</taxon>
        <taxon>Palaeoheterodonta</taxon>
        <taxon>Unionida</taxon>
        <taxon>Unionoidea</taxon>
        <taxon>Unionidae</taxon>
        <taxon>Unioninae</taxon>
        <taxon>Sinanodonta</taxon>
    </lineage>
</organism>
<dbReference type="EMBL" id="JBJQND010000003">
    <property type="protein sequence ID" value="KAL3883434.1"/>
    <property type="molecule type" value="Genomic_DNA"/>
</dbReference>
<evidence type="ECO:0000259" key="5">
    <source>
        <dbReference type="PROSITE" id="PS50835"/>
    </source>
</evidence>
<proteinExistence type="predicted"/>
<gene>
    <name evidence="7" type="ORF">ACJMK2_029697</name>
</gene>
<keyword evidence="4" id="KW-1133">Transmembrane helix</keyword>
<feature type="compositionally biased region" description="Polar residues" evidence="3">
    <location>
        <begin position="1"/>
        <end position="32"/>
    </location>
</feature>
<dbReference type="PANTHER" id="PTHR11339:SF272">
    <property type="entry name" value="BMP-BINDING ENDOTHELIAL REGULATOR PROTEIN"/>
    <property type="match status" value="1"/>
</dbReference>
<evidence type="ECO:0008006" key="9">
    <source>
        <dbReference type="Google" id="ProtNLM"/>
    </source>
</evidence>
<dbReference type="Pfam" id="PF26129">
    <property type="entry name" value="Vwde"/>
    <property type="match status" value="1"/>
</dbReference>
<keyword evidence="2" id="KW-0325">Glycoprotein</keyword>
<evidence type="ECO:0000313" key="8">
    <source>
        <dbReference type="Proteomes" id="UP001634394"/>
    </source>
</evidence>
<reference evidence="7 8" key="1">
    <citation type="submission" date="2024-11" db="EMBL/GenBank/DDBJ databases">
        <title>Chromosome-level genome assembly of the freshwater bivalve Anodonta woodiana.</title>
        <authorList>
            <person name="Chen X."/>
        </authorList>
    </citation>
    <scope>NUCLEOTIDE SEQUENCE [LARGE SCALE GENOMIC DNA]</scope>
    <source>
        <strain evidence="7">MN2024</strain>
        <tissue evidence="7">Gills</tissue>
    </source>
</reference>
<keyword evidence="4" id="KW-0812">Transmembrane</keyword>
<dbReference type="InterPro" id="IPR007110">
    <property type="entry name" value="Ig-like_dom"/>
</dbReference>
<evidence type="ECO:0000259" key="6">
    <source>
        <dbReference type="PROSITE" id="PS51233"/>
    </source>
</evidence>
<feature type="domain" description="Ig-like" evidence="5">
    <location>
        <begin position="35"/>
        <end position="125"/>
    </location>
</feature>
<feature type="transmembrane region" description="Helical" evidence="4">
    <location>
        <begin position="789"/>
        <end position="814"/>
    </location>
</feature>
<dbReference type="Pfam" id="PF00094">
    <property type="entry name" value="VWD"/>
    <property type="match status" value="1"/>
</dbReference>
<sequence>GKENTSTSLHCSSVNPDSTIAPTSETTDTGNISRPIVRPEVQRHASNGNQLVFHCDFDPLSEVSTMYQVTWYKDRSVSESKLMYSTWISYISREQFRSLTDLPEAKIELGMSILCSISATKVNITVLSVPYFAGFEITSNSPLQLQYTEEELVHIRLTVPFGCQRQHEECFLGVNMFYMETGADNCLLPVAAALSSCGVRISSWRWNQSYALRLALKHGQNLNNISRIYNIRFKTDEQFDHVFFRNYTLPRDIQVVATSDTSSLNGKECHAICDPHMQTFDGRYYENQNEGTYILYKHLKIPVQVQMRTNPCYGFMEGPPFCPCGVAIAAGKDVFVIDRCSIPIMIYMPQCDEGILRGKIKSDGNFYQIYLPSGAWIKITSGISFNVYIYPSMSDRMATSGLCGFLDSAVDNDFMLRNGTAVPEGNFEDFNSNWLVQPEEDLFNTSNYFSLPRWPREDLYCICEEYQNGRVFQSGNCSPDSRKFCPESAPNDSLAADCNRKLSTNINVSIQLDPSDFNVSKIRNDTMMPKENFTEDSANYKCWSYLNSSLLFKKCSEVPDIVPESFANTCTKDALIAQTMFWAPTHLDNAQRKCIYQVTVNQPLPAHIREKYNVTLNPGEQASNSSTNKTDVYTSDFLQEVKDMACLMNCTDQGDCIKGKLYIIICICYLHVKRNQTKIHDKLVYMIVEAKWISLAEISCPILGIRSKRSVELPDDPDTIATVYSVAVGNNREIFGSHISLLIIDSLCVDCSKDRFDIACTLKDGFDLINERCVERTSAGKEPDSGSTVLIVSTALGSTLVVIVAGVILHYCFVLRRRRAKYDKETREAAYAQLQEMEARKENYSNVEEIYDEITGLPDDYVTPQDITHAVDESEDGKGSYEKICNANTNMSEGYSYLNTLITNECELNAREQDETEQIASTEEKNIHSSPDDDHSNTDEVVRL</sequence>
<feature type="compositionally biased region" description="Basic and acidic residues" evidence="3">
    <location>
        <begin position="922"/>
        <end position="944"/>
    </location>
</feature>
<dbReference type="PANTHER" id="PTHR11339">
    <property type="entry name" value="EXTRACELLULAR MATRIX GLYCOPROTEIN RELATED"/>
    <property type="match status" value="1"/>
</dbReference>
<evidence type="ECO:0000313" key="7">
    <source>
        <dbReference type="EMBL" id="KAL3883434.1"/>
    </source>
</evidence>
<protein>
    <recommendedName>
        <fullName evidence="9">VWFD domain-containing protein</fullName>
    </recommendedName>
</protein>
<dbReference type="InterPro" id="IPR058727">
    <property type="entry name" value="Helical_Vwde"/>
</dbReference>
<evidence type="ECO:0000256" key="3">
    <source>
        <dbReference type="SAM" id="MobiDB-lite"/>
    </source>
</evidence>
<keyword evidence="8" id="KW-1185">Reference proteome</keyword>
<feature type="domain" description="VWFD" evidence="6">
    <location>
        <begin position="267"/>
        <end position="442"/>
    </location>
</feature>
<dbReference type="AlphaFoldDB" id="A0ABD3XAY2"/>
<dbReference type="PROSITE" id="PS51233">
    <property type="entry name" value="VWFD"/>
    <property type="match status" value="1"/>
</dbReference>
<evidence type="ECO:0000256" key="4">
    <source>
        <dbReference type="SAM" id="Phobius"/>
    </source>
</evidence>
<dbReference type="InterPro" id="IPR050780">
    <property type="entry name" value="Mucin_vWF_Thrombospondin_sf"/>
</dbReference>
<feature type="region of interest" description="Disordered" evidence="3">
    <location>
        <begin position="1"/>
        <end position="34"/>
    </location>
</feature>
<comment type="caution">
    <text evidence="7">The sequence shown here is derived from an EMBL/GenBank/DDBJ whole genome shotgun (WGS) entry which is preliminary data.</text>
</comment>
<evidence type="ECO:0000256" key="1">
    <source>
        <dbReference type="ARBA" id="ARBA00023157"/>
    </source>
</evidence>
<dbReference type="PROSITE" id="PS50835">
    <property type="entry name" value="IG_LIKE"/>
    <property type="match status" value="1"/>
</dbReference>
<dbReference type="Proteomes" id="UP001634394">
    <property type="component" value="Unassembled WGS sequence"/>
</dbReference>
<evidence type="ECO:0000256" key="2">
    <source>
        <dbReference type="ARBA" id="ARBA00023180"/>
    </source>
</evidence>
<keyword evidence="4" id="KW-0472">Membrane</keyword>
<name>A0ABD3XAY2_SINWO</name>
<feature type="non-terminal residue" evidence="7">
    <location>
        <position position="1"/>
    </location>
</feature>
<accession>A0ABD3XAY2</accession>